<dbReference type="HOGENOM" id="CLU_011453_0_0_1"/>
<feature type="compositionally biased region" description="Polar residues" evidence="2">
    <location>
        <begin position="249"/>
        <end position="265"/>
    </location>
</feature>
<evidence type="ECO:0000313" key="4">
    <source>
        <dbReference type="EMBL" id="EEQ33827.1"/>
    </source>
</evidence>
<dbReference type="OrthoDB" id="5873279at2759"/>
<dbReference type="InterPro" id="IPR032640">
    <property type="entry name" value="AMPK1_CBM"/>
</dbReference>
<dbReference type="GO" id="GO:0007165">
    <property type="term" value="P:signal transduction"/>
    <property type="evidence" value="ECO:0007669"/>
    <property type="project" value="TreeGrafter"/>
</dbReference>
<comment type="similarity">
    <text evidence="1">Belongs to the CRP1/MDG1 family.</text>
</comment>
<dbReference type="InterPro" id="IPR050827">
    <property type="entry name" value="CRP1_MDG1_kinase"/>
</dbReference>
<dbReference type="PANTHER" id="PTHR10343">
    <property type="entry name" value="5'-AMP-ACTIVATED PROTEIN KINASE , BETA SUBUNIT"/>
    <property type="match status" value="1"/>
</dbReference>
<name>C5FV93_ARTOC</name>
<dbReference type="GO" id="GO:0005634">
    <property type="term" value="C:nucleus"/>
    <property type="evidence" value="ECO:0007669"/>
    <property type="project" value="TreeGrafter"/>
</dbReference>
<feature type="compositionally biased region" description="Polar residues" evidence="2">
    <location>
        <begin position="319"/>
        <end position="332"/>
    </location>
</feature>
<reference evidence="5" key="1">
    <citation type="journal article" date="2012" name="MBio">
        <title>Comparative genome analysis of Trichophyton rubrum and related dermatophytes reveals candidate genes involved in infection.</title>
        <authorList>
            <person name="Martinez D.A."/>
            <person name="Oliver B.G."/>
            <person name="Graeser Y."/>
            <person name="Goldberg J.M."/>
            <person name="Li W."/>
            <person name="Martinez-Rossi N.M."/>
            <person name="Monod M."/>
            <person name="Shelest E."/>
            <person name="Barton R.C."/>
            <person name="Birch E."/>
            <person name="Brakhage A.A."/>
            <person name="Chen Z."/>
            <person name="Gurr S.J."/>
            <person name="Heiman D."/>
            <person name="Heitman J."/>
            <person name="Kosti I."/>
            <person name="Rossi A."/>
            <person name="Saif S."/>
            <person name="Samalova M."/>
            <person name="Saunders C.W."/>
            <person name="Shea T."/>
            <person name="Summerbell R.C."/>
            <person name="Xu J."/>
            <person name="Young S."/>
            <person name="Zeng Q."/>
            <person name="Birren B.W."/>
            <person name="Cuomo C.A."/>
            <person name="White T.C."/>
        </authorList>
    </citation>
    <scope>NUCLEOTIDE SEQUENCE [LARGE SCALE GENOMIC DNA]</scope>
    <source>
        <strain evidence="5">ATCC MYA-4605 / CBS 113480</strain>
    </source>
</reference>
<feature type="compositionally biased region" description="Low complexity" evidence="2">
    <location>
        <begin position="87"/>
        <end position="102"/>
    </location>
</feature>
<dbReference type="GO" id="GO:0031588">
    <property type="term" value="C:nucleotide-activated protein kinase complex"/>
    <property type="evidence" value="ECO:0007669"/>
    <property type="project" value="TreeGrafter"/>
</dbReference>
<dbReference type="InterPro" id="IPR014756">
    <property type="entry name" value="Ig_E-set"/>
</dbReference>
<dbReference type="Pfam" id="PF16561">
    <property type="entry name" value="AMPK1_CBM"/>
    <property type="match status" value="1"/>
</dbReference>
<dbReference type="GO" id="GO:0005737">
    <property type="term" value="C:cytoplasm"/>
    <property type="evidence" value="ECO:0007669"/>
    <property type="project" value="TreeGrafter"/>
</dbReference>
<evidence type="ECO:0000256" key="2">
    <source>
        <dbReference type="SAM" id="MobiDB-lite"/>
    </source>
</evidence>
<feature type="compositionally biased region" description="Low complexity" evidence="2">
    <location>
        <begin position="385"/>
        <end position="402"/>
    </location>
</feature>
<dbReference type="STRING" id="554155.C5FV93"/>
<dbReference type="Gene3D" id="2.60.40.10">
    <property type="entry name" value="Immunoglobulins"/>
    <property type="match status" value="1"/>
</dbReference>
<feature type="compositionally biased region" description="Low complexity" evidence="2">
    <location>
        <begin position="461"/>
        <end position="492"/>
    </location>
</feature>
<feature type="compositionally biased region" description="Polar residues" evidence="2">
    <location>
        <begin position="583"/>
        <end position="592"/>
    </location>
</feature>
<dbReference type="InterPro" id="IPR013783">
    <property type="entry name" value="Ig-like_fold"/>
</dbReference>
<feature type="compositionally biased region" description="Polar residues" evidence="2">
    <location>
        <begin position="125"/>
        <end position="137"/>
    </location>
</feature>
<dbReference type="VEuPathDB" id="FungiDB:MCYG_06646"/>
<proteinExistence type="inferred from homology"/>
<organism evidence="4 5">
    <name type="scientific">Arthroderma otae (strain ATCC MYA-4605 / CBS 113480)</name>
    <name type="common">Microsporum canis</name>
    <dbReference type="NCBI Taxonomy" id="554155"/>
    <lineage>
        <taxon>Eukaryota</taxon>
        <taxon>Fungi</taxon>
        <taxon>Dikarya</taxon>
        <taxon>Ascomycota</taxon>
        <taxon>Pezizomycotina</taxon>
        <taxon>Eurotiomycetes</taxon>
        <taxon>Eurotiomycetidae</taxon>
        <taxon>Onygenales</taxon>
        <taxon>Arthrodermataceae</taxon>
        <taxon>Microsporum</taxon>
    </lineage>
</organism>
<feature type="compositionally biased region" description="Polar residues" evidence="2">
    <location>
        <begin position="546"/>
        <end position="559"/>
    </location>
</feature>
<sequence>MGYYTFRWPRQAQEVVVTGTFDRWSKSVRLDRTDGGFAKELHLPDDDDRILYKFIVDGTWHTDPAASQEETDRDNNVNSVLLSKDLSPTPAATATSPNASAAVMSGVAPESTTAVPKEPAAHEATISTAAPESTTAQLAKDVPLEKTPGTFPETPMDEGEVSVNPLPATGTVGNPVKVAPGDKLPESNNVTSSNLNSNVTTDKAGYEKDASDPAMAAADEQRKEFSVNPLPATGTVGNPVKLSPGENVPESNNVTSSNLDSNVTTDKAGYEKDASDPAMAAMAAADEQQKEFSVNPLPATGTVGNPVKLAPGEKVPGSNDITSSTLDSNVTTDKAGYEKDASDPAMAALAAQQHQHDQKNTYSALPVDTAPKSKSAGPNDNPTIQSSAPQATTAALAGAVPLEKARNAVDSTAQYDPEVPAKQVPDLVKESMSKAHTDSEAACIPEMVKEKKELEQELLDEVPPATGGGQPAPTTSAALASTAPAATGSTTTKPVQKQDDHHPGTGDISPKSHEPDAPAGGEGPIATGMTASQVPSAPTEPPKETPQVTTGPATKSIPETSGVPERKPVEPKTTATATAGAPSAQNGTTDTAETLDKKKKHRLSGFLHKLKEKFA</sequence>
<keyword evidence="5" id="KW-1185">Reference proteome</keyword>
<feature type="region of interest" description="Disordered" evidence="2">
    <location>
        <begin position="86"/>
        <end position="159"/>
    </location>
</feature>
<feature type="compositionally biased region" description="Basic and acidic residues" evidence="2">
    <location>
        <begin position="496"/>
        <end position="516"/>
    </location>
</feature>
<accession>C5FV93</accession>
<feature type="compositionally biased region" description="Basic and acidic residues" evidence="2">
    <location>
        <begin position="427"/>
        <end position="439"/>
    </location>
</feature>
<dbReference type="SUPFAM" id="SSF81296">
    <property type="entry name" value="E set domains"/>
    <property type="match status" value="1"/>
</dbReference>
<dbReference type="PANTHER" id="PTHR10343:SF81">
    <property type="entry name" value="CRUCIFORM DNA-RECOGNIZING PROTEIN 1-RELATED"/>
    <property type="match status" value="1"/>
</dbReference>
<protein>
    <submittedName>
        <fullName evidence="4">Extensin</fullName>
    </submittedName>
</protein>
<evidence type="ECO:0000256" key="1">
    <source>
        <dbReference type="ARBA" id="ARBA00038216"/>
    </source>
</evidence>
<dbReference type="GO" id="GO:0019901">
    <property type="term" value="F:protein kinase binding"/>
    <property type="evidence" value="ECO:0007669"/>
    <property type="project" value="TreeGrafter"/>
</dbReference>
<feature type="compositionally biased region" description="Low complexity" evidence="2">
    <location>
        <begin position="343"/>
        <end position="353"/>
    </location>
</feature>
<dbReference type="Proteomes" id="UP000002035">
    <property type="component" value="Unassembled WGS sequence"/>
</dbReference>
<dbReference type="GeneID" id="9227080"/>
<feature type="region of interest" description="Disordered" evidence="2">
    <location>
        <begin position="179"/>
        <end position="603"/>
    </location>
</feature>
<dbReference type="RefSeq" id="XP_002844682.1">
    <property type="nucleotide sequence ID" value="XM_002844636.1"/>
</dbReference>
<dbReference type="EMBL" id="DS995706">
    <property type="protein sequence ID" value="EEQ33827.1"/>
    <property type="molecule type" value="Genomic_DNA"/>
</dbReference>
<dbReference type="OMA" id="TFDNWTK"/>
<dbReference type="AlphaFoldDB" id="C5FV93"/>
<evidence type="ECO:0000259" key="3">
    <source>
        <dbReference type="Pfam" id="PF16561"/>
    </source>
</evidence>
<feature type="compositionally biased region" description="Low complexity" evidence="2">
    <location>
        <begin position="187"/>
        <end position="201"/>
    </location>
</feature>
<feature type="domain" description="AMP-activated protein kinase glycogen-binding" evidence="3">
    <location>
        <begin position="5"/>
        <end position="81"/>
    </location>
</feature>
<dbReference type="eggNOG" id="KOG1616">
    <property type="taxonomic scope" value="Eukaryota"/>
</dbReference>
<dbReference type="CDD" id="cd02859">
    <property type="entry name" value="E_set_AMPKbeta_like_N"/>
    <property type="match status" value="1"/>
</dbReference>
<gene>
    <name evidence="4" type="ORF">MCYG_06646</name>
</gene>
<evidence type="ECO:0000313" key="5">
    <source>
        <dbReference type="Proteomes" id="UP000002035"/>
    </source>
</evidence>